<gene>
    <name evidence="1" type="ORF">DSM3645_14805</name>
</gene>
<dbReference type="Proteomes" id="UP000004358">
    <property type="component" value="Unassembled WGS sequence"/>
</dbReference>
<comment type="caution">
    <text evidence="1">The sequence shown here is derived from an EMBL/GenBank/DDBJ whole genome shotgun (WGS) entry which is preliminary data.</text>
</comment>
<dbReference type="HOGENOM" id="CLU_1977277_0_0_0"/>
<sequence length="126" mass="14245">MPVNLLESVRAGSKRKSSLHRPIHRKYAVLQKSCASISNVLPKQLVNCVFREIRTAMKIANITRLLRREFAAAAFSLQGPDMAHAATHEVMIEAVRNKYVQIGLKRQGRSQLRGFSISRCNNGWML</sequence>
<evidence type="ECO:0000313" key="1">
    <source>
        <dbReference type="EMBL" id="EAQ80625.1"/>
    </source>
</evidence>
<protein>
    <submittedName>
        <fullName evidence="1">Uncharacterized protein</fullName>
    </submittedName>
</protein>
<evidence type="ECO:0000313" key="2">
    <source>
        <dbReference type="Proteomes" id="UP000004358"/>
    </source>
</evidence>
<accession>A3ZSG5</accession>
<dbReference type="STRING" id="314230.DSM3645_14805"/>
<proteinExistence type="predicted"/>
<name>A3ZSG5_9BACT</name>
<dbReference type="EMBL" id="AANZ01000008">
    <property type="protein sequence ID" value="EAQ80625.1"/>
    <property type="molecule type" value="Genomic_DNA"/>
</dbReference>
<dbReference type="AlphaFoldDB" id="A3ZSG5"/>
<organism evidence="1 2">
    <name type="scientific">Blastopirellula marina DSM 3645</name>
    <dbReference type="NCBI Taxonomy" id="314230"/>
    <lineage>
        <taxon>Bacteria</taxon>
        <taxon>Pseudomonadati</taxon>
        <taxon>Planctomycetota</taxon>
        <taxon>Planctomycetia</taxon>
        <taxon>Pirellulales</taxon>
        <taxon>Pirellulaceae</taxon>
        <taxon>Blastopirellula</taxon>
    </lineage>
</organism>
<reference evidence="1 2" key="1">
    <citation type="submission" date="2006-02" db="EMBL/GenBank/DDBJ databases">
        <authorList>
            <person name="Amann R."/>
            <person name="Ferriera S."/>
            <person name="Johnson J."/>
            <person name="Kravitz S."/>
            <person name="Halpern A."/>
            <person name="Remington K."/>
            <person name="Beeson K."/>
            <person name="Tran B."/>
            <person name="Rogers Y.-H."/>
            <person name="Friedman R."/>
            <person name="Venter J.C."/>
        </authorList>
    </citation>
    <scope>NUCLEOTIDE SEQUENCE [LARGE SCALE GENOMIC DNA]</scope>
    <source>
        <strain evidence="1 2">DSM 3645</strain>
    </source>
</reference>